<name>A0A0E9UF07_ANGAN</name>
<accession>A0A0E9UF07</accession>
<organism evidence="1">
    <name type="scientific">Anguilla anguilla</name>
    <name type="common">European freshwater eel</name>
    <name type="synonym">Muraena anguilla</name>
    <dbReference type="NCBI Taxonomy" id="7936"/>
    <lineage>
        <taxon>Eukaryota</taxon>
        <taxon>Metazoa</taxon>
        <taxon>Chordata</taxon>
        <taxon>Craniata</taxon>
        <taxon>Vertebrata</taxon>
        <taxon>Euteleostomi</taxon>
        <taxon>Actinopterygii</taxon>
        <taxon>Neopterygii</taxon>
        <taxon>Teleostei</taxon>
        <taxon>Anguilliformes</taxon>
        <taxon>Anguillidae</taxon>
        <taxon>Anguilla</taxon>
    </lineage>
</organism>
<reference evidence="1" key="2">
    <citation type="journal article" date="2015" name="Fish Shellfish Immunol.">
        <title>Early steps in the European eel (Anguilla anguilla)-Vibrio vulnificus interaction in the gills: Role of the RtxA13 toxin.</title>
        <authorList>
            <person name="Callol A."/>
            <person name="Pajuelo D."/>
            <person name="Ebbesson L."/>
            <person name="Teles M."/>
            <person name="MacKenzie S."/>
            <person name="Amaro C."/>
        </authorList>
    </citation>
    <scope>NUCLEOTIDE SEQUENCE</scope>
</reference>
<dbReference type="AlphaFoldDB" id="A0A0E9UF07"/>
<sequence>MKMVGHTGHHWTPEQWKHVLWSDDSCQWHPHLYVKYAHCVP</sequence>
<proteinExistence type="predicted"/>
<protein>
    <submittedName>
        <fullName evidence="1">Uncharacterized protein</fullName>
    </submittedName>
</protein>
<reference evidence="1" key="1">
    <citation type="submission" date="2014-11" db="EMBL/GenBank/DDBJ databases">
        <authorList>
            <person name="Amaro Gonzalez C."/>
        </authorList>
    </citation>
    <scope>NUCLEOTIDE SEQUENCE</scope>
</reference>
<evidence type="ECO:0000313" key="1">
    <source>
        <dbReference type="EMBL" id="JAH63538.1"/>
    </source>
</evidence>
<dbReference type="EMBL" id="GBXM01045039">
    <property type="protein sequence ID" value="JAH63538.1"/>
    <property type="molecule type" value="Transcribed_RNA"/>
</dbReference>